<name>A0A5C5BDT6_9MICO</name>
<keyword evidence="4 9" id="KW-0456">Lyase</keyword>
<keyword evidence="13" id="KW-1185">Reference proteome</keyword>
<evidence type="ECO:0000256" key="1">
    <source>
        <dbReference type="ARBA" id="ARBA00004772"/>
    </source>
</evidence>
<dbReference type="AlphaFoldDB" id="A0A5C5BDT6"/>
<evidence type="ECO:0000256" key="4">
    <source>
        <dbReference type="ARBA" id="ARBA00023239"/>
    </source>
</evidence>
<dbReference type="GO" id="GO:0006782">
    <property type="term" value="P:protoporphyrinogen IX biosynthetic process"/>
    <property type="evidence" value="ECO:0007669"/>
    <property type="project" value="UniProtKB-UniRule"/>
</dbReference>
<feature type="domain" description="Tetrapyrrole biosynthesis uroporphyrinogen III synthase" evidence="11">
    <location>
        <begin position="43"/>
        <end position="266"/>
    </location>
</feature>
<evidence type="ECO:0000259" key="11">
    <source>
        <dbReference type="Pfam" id="PF02602"/>
    </source>
</evidence>
<dbReference type="RefSeq" id="WP_139986750.1">
    <property type="nucleotide sequence ID" value="NZ_VENP01000023.1"/>
</dbReference>
<dbReference type="PANTHER" id="PTHR38042">
    <property type="entry name" value="UROPORPHYRINOGEN-III SYNTHASE, CHLOROPLASTIC"/>
    <property type="match status" value="1"/>
</dbReference>
<reference evidence="12 13" key="1">
    <citation type="submission" date="2019-06" db="EMBL/GenBank/DDBJ databases">
        <title>Draft genome sequence of Miniimonas arenae KCTC 19750T isolated from sea sand.</title>
        <authorList>
            <person name="Park S.-J."/>
        </authorList>
    </citation>
    <scope>NUCLEOTIDE SEQUENCE [LARGE SCALE GENOMIC DNA]</scope>
    <source>
        <strain evidence="12 13">KCTC 19750</strain>
    </source>
</reference>
<evidence type="ECO:0000256" key="5">
    <source>
        <dbReference type="ARBA" id="ARBA00023244"/>
    </source>
</evidence>
<dbReference type="EC" id="4.2.1.75" evidence="3 9"/>
<gene>
    <name evidence="12" type="ORF">FH969_07650</name>
</gene>
<dbReference type="GO" id="GO:0004852">
    <property type="term" value="F:uroporphyrinogen-III synthase activity"/>
    <property type="evidence" value="ECO:0007669"/>
    <property type="project" value="UniProtKB-UniRule"/>
</dbReference>
<dbReference type="CDD" id="cd06578">
    <property type="entry name" value="HemD"/>
    <property type="match status" value="1"/>
</dbReference>
<proteinExistence type="inferred from homology"/>
<dbReference type="EMBL" id="VENP01000023">
    <property type="protein sequence ID" value="TNU74697.1"/>
    <property type="molecule type" value="Genomic_DNA"/>
</dbReference>
<evidence type="ECO:0000313" key="13">
    <source>
        <dbReference type="Proteomes" id="UP000313849"/>
    </source>
</evidence>
<evidence type="ECO:0000313" key="12">
    <source>
        <dbReference type="EMBL" id="TNU74697.1"/>
    </source>
</evidence>
<dbReference type="InterPro" id="IPR039793">
    <property type="entry name" value="UROS/Hem4"/>
</dbReference>
<accession>A0A5C5BDT6</accession>
<dbReference type="SUPFAM" id="SSF69618">
    <property type="entry name" value="HemD-like"/>
    <property type="match status" value="1"/>
</dbReference>
<keyword evidence="5 9" id="KW-0627">Porphyrin biosynthesis</keyword>
<evidence type="ECO:0000256" key="6">
    <source>
        <dbReference type="ARBA" id="ARBA00037589"/>
    </source>
</evidence>
<dbReference type="GO" id="GO:0006780">
    <property type="term" value="P:uroporphyrinogen III biosynthetic process"/>
    <property type="evidence" value="ECO:0007669"/>
    <property type="project" value="UniProtKB-UniRule"/>
</dbReference>
<evidence type="ECO:0000256" key="3">
    <source>
        <dbReference type="ARBA" id="ARBA00013109"/>
    </source>
</evidence>
<dbReference type="Gene3D" id="3.40.50.10090">
    <property type="match status" value="2"/>
</dbReference>
<comment type="similarity">
    <text evidence="2 9">Belongs to the uroporphyrinogen-III synthase family.</text>
</comment>
<dbReference type="InterPro" id="IPR003754">
    <property type="entry name" value="4pyrrol_synth_uPrphyn_synth"/>
</dbReference>
<evidence type="ECO:0000256" key="2">
    <source>
        <dbReference type="ARBA" id="ARBA00008133"/>
    </source>
</evidence>
<dbReference type="OrthoDB" id="9815856at2"/>
<evidence type="ECO:0000256" key="9">
    <source>
        <dbReference type="RuleBase" id="RU366031"/>
    </source>
</evidence>
<comment type="caution">
    <text evidence="12">The sequence shown here is derived from an EMBL/GenBank/DDBJ whole genome shotgun (WGS) entry which is preliminary data.</text>
</comment>
<dbReference type="InterPro" id="IPR036108">
    <property type="entry name" value="4pyrrol_syn_uPrphyn_synt_sf"/>
</dbReference>
<comment type="function">
    <text evidence="6 9">Catalyzes cyclization of the linear tetrapyrrole, hydroxymethylbilane, to the macrocyclic uroporphyrinogen III.</text>
</comment>
<comment type="catalytic activity">
    <reaction evidence="8 9">
        <text>hydroxymethylbilane = uroporphyrinogen III + H2O</text>
        <dbReference type="Rhea" id="RHEA:18965"/>
        <dbReference type="ChEBI" id="CHEBI:15377"/>
        <dbReference type="ChEBI" id="CHEBI:57308"/>
        <dbReference type="ChEBI" id="CHEBI:57845"/>
        <dbReference type="EC" id="4.2.1.75"/>
    </reaction>
</comment>
<comment type="pathway">
    <text evidence="1 9">Porphyrin-containing compound metabolism; protoporphyrin-IX biosynthesis; coproporphyrinogen-III from 5-aminolevulinate: step 3/4.</text>
</comment>
<sequence length="304" mass="30441">MTGATPGGELADEPDGRPDDEPTGDGVWGRTVLLTRDAERGRAFATQVRARGGYPLLDPLQTYGPPASPQALAVAVARLAAGELDWLVLTSARAVDALVEAAGSASVDVGGARVAAVGAATAARATAAGMAVELVPERASAAGLLAAWPVGGEGERVLLPLSALAPDTLVAGLSAFGLVPERVEAYSVQPQEPCVALEAALASGPLLGAVVTSGSTARRLADITLGRDRAPVPVVVAIGDTTAQHARDAGLTVAAVAPQPDAFTLVMTLADALDEVLEGIPAPAHPDTAHPDTAHPDTPSPEAS</sequence>
<feature type="region of interest" description="Disordered" evidence="10">
    <location>
        <begin position="280"/>
        <end position="304"/>
    </location>
</feature>
<evidence type="ECO:0000256" key="10">
    <source>
        <dbReference type="SAM" id="MobiDB-lite"/>
    </source>
</evidence>
<evidence type="ECO:0000256" key="7">
    <source>
        <dbReference type="ARBA" id="ARBA00040167"/>
    </source>
</evidence>
<organism evidence="12 13">
    <name type="scientific">Miniimonas arenae</name>
    <dbReference type="NCBI Taxonomy" id="676201"/>
    <lineage>
        <taxon>Bacteria</taxon>
        <taxon>Bacillati</taxon>
        <taxon>Actinomycetota</taxon>
        <taxon>Actinomycetes</taxon>
        <taxon>Micrococcales</taxon>
        <taxon>Beutenbergiaceae</taxon>
        <taxon>Miniimonas</taxon>
    </lineage>
</organism>
<dbReference type="PANTHER" id="PTHR38042:SF1">
    <property type="entry name" value="UROPORPHYRINOGEN-III SYNTHASE, CHLOROPLASTIC"/>
    <property type="match status" value="1"/>
</dbReference>
<protein>
    <recommendedName>
        <fullName evidence="7 9">Uroporphyrinogen-III synthase</fullName>
        <ecNumber evidence="3 9">4.2.1.75</ecNumber>
    </recommendedName>
</protein>
<evidence type="ECO:0000256" key="8">
    <source>
        <dbReference type="ARBA" id="ARBA00048617"/>
    </source>
</evidence>
<dbReference type="Pfam" id="PF02602">
    <property type="entry name" value="HEM4"/>
    <property type="match status" value="1"/>
</dbReference>
<feature type="region of interest" description="Disordered" evidence="10">
    <location>
        <begin position="1"/>
        <end position="29"/>
    </location>
</feature>
<dbReference type="Proteomes" id="UP000313849">
    <property type="component" value="Unassembled WGS sequence"/>
</dbReference>
<dbReference type="UniPathway" id="UPA00251">
    <property type="reaction ID" value="UER00320"/>
</dbReference>